<feature type="compositionally biased region" description="Polar residues" evidence="18">
    <location>
        <begin position="647"/>
        <end position="689"/>
    </location>
</feature>
<comment type="subcellular location">
    <subcellularLocation>
        <location evidence="1">Nucleus</location>
    </subcellularLocation>
</comment>
<evidence type="ECO:0000256" key="8">
    <source>
        <dbReference type="ARBA" id="ARBA00023159"/>
    </source>
</evidence>
<reference evidence="20" key="1">
    <citation type="submission" date="2019-08" db="EMBL/GenBank/DDBJ databases">
        <title>The improved chromosome-level genome for the pearl oyster Pinctada fucata martensii using PacBio sequencing and Hi-C.</title>
        <authorList>
            <person name="Zheng Z."/>
        </authorList>
    </citation>
    <scope>NUCLEOTIDE SEQUENCE</scope>
    <source>
        <strain evidence="20">ZZ-2019</strain>
        <tissue evidence="20">Adductor muscle</tissue>
    </source>
</reference>
<dbReference type="GO" id="GO:0040029">
    <property type="term" value="P:epigenetic regulation of gene expression"/>
    <property type="evidence" value="ECO:0007669"/>
    <property type="project" value="UniProtKB-ARBA"/>
</dbReference>
<keyword evidence="21" id="KW-1185">Reference proteome</keyword>
<dbReference type="Proteomes" id="UP001186944">
    <property type="component" value="Unassembled WGS sequence"/>
</dbReference>
<feature type="region of interest" description="Disordered" evidence="18">
    <location>
        <begin position="576"/>
        <end position="611"/>
    </location>
</feature>
<evidence type="ECO:0000256" key="1">
    <source>
        <dbReference type="ARBA" id="ARBA00004123"/>
    </source>
</evidence>
<keyword evidence="11" id="KW-0539">Nucleus</keyword>
<evidence type="ECO:0000313" key="20">
    <source>
        <dbReference type="EMBL" id="KAK3102897.1"/>
    </source>
</evidence>
<dbReference type="CDD" id="cd10028">
    <property type="entry name" value="UDG-F2_TDG_MUG"/>
    <property type="match status" value="1"/>
</dbReference>
<dbReference type="InterPro" id="IPR015637">
    <property type="entry name" value="MUG/TDG"/>
</dbReference>
<keyword evidence="8" id="KW-0010">Activator</keyword>
<keyword evidence="2" id="KW-1017">Isopeptide bond</keyword>
<dbReference type="Pfam" id="PF03167">
    <property type="entry name" value="UDG"/>
    <property type="match status" value="1"/>
</dbReference>
<keyword evidence="7" id="KW-0805">Transcription regulation</keyword>
<dbReference type="GO" id="GO:0032183">
    <property type="term" value="F:SUMO binding"/>
    <property type="evidence" value="ECO:0007669"/>
    <property type="project" value="UniProtKB-ARBA"/>
</dbReference>
<dbReference type="SUPFAM" id="SSF52141">
    <property type="entry name" value="Uracil-DNA glycosylase-like"/>
    <property type="match status" value="1"/>
</dbReference>
<keyword evidence="3" id="KW-0227">DNA damage</keyword>
<keyword evidence="5" id="KW-0832">Ubl conjugation</keyword>
<sequence>MTGAELEKGRYDCSAAGLKTNVRDKLQQDNNRCQKKSVKMYTADGFQPIYYNDGMPHPPGMMMSDNVHIKPDPDAEPPKTPKKRGPKKKRVKQEEITDHMAVKKRKRDRFNGMTEDEVMQKGLPDHLQENLDIVIVGINPGLCAAYVGHHYAGPGNHFWKCMFLSGLIPEPFNAYDDYKLTKYGIGFTNIVARTTRGSSDLTRKEIKEGSTLLIEKIKQYKPKIAVFNGKGIYEVFVGHKNFAIGKQPDKLEGTDTVVFVMPSSSARCSQLPRAVDKVPFYAALKKLRDHLKGDLETLDDAEVCFPDLELKVVKKEPKPEAADEESCANVSKYFMPNGQMNNTSAADGEQYRVNHCNNFMTVKQENTYGFNDYGGNAYNCDSRPMSYNMNQGKETVPQGSSMYDNSSQVVPSVSSAHCYQDGNNFHSQGPYPHNDFQMQPCMTQQMSCNTGQPSQQQMMMNQHSSYMNGPNQDYQRHYQTQLQSYQYQQYGQNSATPVQTNYMSQSFTQAPGFTQAMSMQMHSQFQQQNERSFSMQSQAAFRMSMSTHNAMGWQGQQGMVKQESYDWSNGCNGGMNPCGGPSPNGLHYDGASQGQGQGSNPQQSFSQGTSPLQHLQNLSQGLNMDLVPQRPNSQQSSYSSSPRQCLTPGTNASPMGSPLNMNSPSTHNNRPTLEMTSVKQEPSDYSSPMSCPYQGNMGT</sequence>
<comment type="similarity">
    <text evidence="13">Belongs to the uracil-DNA glycosylase (UDG) superfamily. TDG/mug family.</text>
</comment>
<accession>A0AA88YK85</accession>
<evidence type="ECO:0000256" key="18">
    <source>
        <dbReference type="SAM" id="MobiDB-lite"/>
    </source>
</evidence>
<proteinExistence type="inferred from homology"/>
<evidence type="ECO:0000256" key="17">
    <source>
        <dbReference type="ARBA" id="ARBA00083221"/>
    </source>
</evidence>
<evidence type="ECO:0000256" key="12">
    <source>
        <dbReference type="ARBA" id="ARBA00052915"/>
    </source>
</evidence>
<comment type="caution">
    <text evidence="20">The sequence shown here is derived from an EMBL/GenBank/DDBJ whole genome shotgun (WGS) entry which is preliminary data.</text>
</comment>
<dbReference type="GO" id="GO:0004844">
    <property type="term" value="F:uracil DNA N-glycosylase activity"/>
    <property type="evidence" value="ECO:0007669"/>
    <property type="project" value="TreeGrafter"/>
</dbReference>
<evidence type="ECO:0000256" key="6">
    <source>
        <dbReference type="ARBA" id="ARBA00022853"/>
    </source>
</evidence>
<keyword evidence="9" id="KW-0804">Transcription</keyword>
<dbReference type="FunFam" id="3.40.470.10:FF:000002">
    <property type="entry name" value="G/T mismatch-specific thymine DNA glycosylase"/>
    <property type="match status" value="1"/>
</dbReference>
<dbReference type="GO" id="GO:0003677">
    <property type="term" value="F:DNA binding"/>
    <property type="evidence" value="ECO:0007669"/>
    <property type="project" value="UniProtKB-ARBA"/>
</dbReference>
<dbReference type="GO" id="GO:0006285">
    <property type="term" value="P:base-excision repair, AP site formation"/>
    <property type="evidence" value="ECO:0007669"/>
    <property type="project" value="InterPro"/>
</dbReference>
<feature type="compositionally biased region" description="Low complexity" evidence="18">
    <location>
        <begin position="592"/>
        <end position="608"/>
    </location>
</feature>
<dbReference type="PANTHER" id="PTHR12159:SF9">
    <property type="entry name" value="G_T MISMATCH-SPECIFIC THYMINE DNA GLYCOSYLASE"/>
    <property type="match status" value="1"/>
</dbReference>
<keyword evidence="10" id="KW-0234">DNA repair</keyword>
<evidence type="ECO:0000256" key="4">
    <source>
        <dbReference type="ARBA" id="ARBA00022801"/>
    </source>
</evidence>
<evidence type="ECO:0000256" key="13">
    <source>
        <dbReference type="ARBA" id="ARBA00061261"/>
    </source>
</evidence>
<evidence type="ECO:0000256" key="2">
    <source>
        <dbReference type="ARBA" id="ARBA00022499"/>
    </source>
</evidence>
<dbReference type="GO" id="GO:0141016">
    <property type="term" value="F:G/T mismatch-specific thymine-DNA glycosylase activity"/>
    <property type="evidence" value="ECO:0007669"/>
    <property type="project" value="UniProtKB-EC"/>
</dbReference>
<evidence type="ECO:0000256" key="7">
    <source>
        <dbReference type="ARBA" id="ARBA00023015"/>
    </source>
</evidence>
<comment type="subunit">
    <text evidence="14">Homodimer. Interacts with AICDA and GADD45A.</text>
</comment>
<protein>
    <recommendedName>
        <fullName evidence="16">G/T mismatch-specific thymine DNA glycosylase</fullName>
        <ecNumber evidence="15">3.2.2.29</ecNumber>
    </recommendedName>
    <alternativeName>
        <fullName evidence="17">Thymine-DNA glycosylase</fullName>
    </alternativeName>
</protein>
<dbReference type="AlphaFoldDB" id="A0AA88YK85"/>
<evidence type="ECO:0000259" key="19">
    <source>
        <dbReference type="Pfam" id="PF03167"/>
    </source>
</evidence>
<gene>
    <name evidence="20" type="ORF">FSP39_014779</name>
</gene>
<comment type="catalytic activity">
    <reaction evidence="12">
        <text>Hydrolyzes mismatched double-stranded DNA and polynucleotides, releasing free thymine.</text>
        <dbReference type="EC" id="3.2.2.29"/>
    </reaction>
</comment>
<feature type="compositionally biased region" description="Basic residues" evidence="18">
    <location>
        <begin position="80"/>
        <end position="91"/>
    </location>
</feature>
<feature type="region of interest" description="Disordered" evidence="18">
    <location>
        <begin position="624"/>
        <end position="699"/>
    </location>
</feature>
<feature type="compositionally biased region" description="Low complexity" evidence="18">
    <location>
        <begin position="628"/>
        <end position="644"/>
    </location>
</feature>
<evidence type="ECO:0000256" key="5">
    <source>
        <dbReference type="ARBA" id="ARBA00022843"/>
    </source>
</evidence>
<feature type="domain" description="Uracil-DNA glycosylase-like" evidence="19">
    <location>
        <begin position="124"/>
        <end position="268"/>
    </location>
</feature>
<dbReference type="EC" id="3.2.2.29" evidence="15"/>
<evidence type="ECO:0000256" key="10">
    <source>
        <dbReference type="ARBA" id="ARBA00023204"/>
    </source>
</evidence>
<organism evidence="20 21">
    <name type="scientific">Pinctada imbricata</name>
    <name type="common">Atlantic pearl-oyster</name>
    <name type="synonym">Pinctada martensii</name>
    <dbReference type="NCBI Taxonomy" id="66713"/>
    <lineage>
        <taxon>Eukaryota</taxon>
        <taxon>Metazoa</taxon>
        <taxon>Spiralia</taxon>
        <taxon>Lophotrochozoa</taxon>
        <taxon>Mollusca</taxon>
        <taxon>Bivalvia</taxon>
        <taxon>Autobranchia</taxon>
        <taxon>Pteriomorphia</taxon>
        <taxon>Pterioida</taxon>
        <taxon>Pterioidea</taxon>
        <taxon>Pteriidae</taxon>
        <taxon>Pinctada</taxon>
    </lineage>
</organism>
<evidence type="ECO:0000256" key="14">
    <source>
        <dbReference type="ARBA" id="ARBA00064519"/>
    </source>
</evidence>
<dbReference type="GO" id="GO:0005654">
    <property type="term" value="C:nucleoplasm"/>
    <property type="evidence" value="ECO:0007669"/>
    <property type="project" value="UniProtKB-ARBA"/>
</dbReference>
<feature type="compositionally biased region" description="Basic and acidic residues" evidence="18">
    <location>
        <begin position="67"/>
        <end position="79"/>
    </location>
</feature>
<evidence type="ECO:0000313" key="21">
    <source>
        <dbReference type="Proteomes" id="UP001186944"/>
    </source>
</evidence>
<evidence type="ECO:0000256" key="16">
    <source>
        <dbReference type="ARBA" id="ARBA00071248"/>
    </source>
</evidence>
<dbReference type="EMBL" id="VSWD01000005">
    <property type="protein sequence ID" value="KAK3102897.1"/>
    <property type="molecule type" value="Genomic_DNA"/>
</dbReference>
<name>A0AA88YK85_PINIB</name>
<evidence type="ECO:0000256" key="9">
    <source>
        <dbReference type="ARBA" id="ARBA00023163"/>
    </source>
</evidence>
<evidence type="ECO:0000256" key="11">
    <source>
        <dbReference type="ARBA" id="ARBA00023242"/>
    </source>
</evidence>
<keyword evidence="6" id="KW-0156">Chromatin regulator</keyword>
<dbReference type="PANTHER" id="PTHR12159">
    <property type="entry name" value="G/T AND G/U MISMATCH-SPECIFIC DNA GLYCOSYLASE"/>
    <property type="match status" value="1"/>
</dbReference>
<evidence type="ECO:0000256" key="3">
    <source>
        <dbReference type="ARBA" id="ARBA00022763"/>
    </source>
</evidence>
<dbReference type="InterPro" id="IPR036895">
    <property type="entry name" value="Uracil-DNA_glycosylase-like_sf"/>
</dbReference>
<dbReference type="InterPro" id="IPR005122">
    <property type="entry name" value="Uracil-DNA_glycosylase-like"/>
</dbReference>
<keyword evidence="4" id="KW-0378">Hydrolase</keyword>
<evidence type="ECO:0000256" key="15">
    <source>
        <dbReference type="ARBA" id="ARBA00066769"/>
    </source>
</evidence>
<dbReference type="Gene3D" id="3.40.470.10">
    <property type="entry name" value="Uracil-DNA glycosylase-like domain"/>
    <property type="match status" value="1"/>
</dbReference>
<feature type="region of interest" description="Disordered" evidence="18">
    <location>
        <begin position="61"/>
        <end position="94"/>
    </location>
</feature>